<organism evidence="2 3">
    <name type="scientific">Acaulospora morrowiae</name>
    <dbReference type="NCBI Taxonomy" id="94023"/>
    <lineage>
        <taxon>Eukaryota</taxon>
        <taxon>Fungi</taxon>
        <taxon>Fungi incertae sedis</taxon>
        <taxon>Mucoromycota</taxon>
        <taxon>Glomeromycotina</taxon>
        <taxon>Glomeromycetes</taxon>
        <taxon>Diversisporales</taxon>
        <taxon>Acaulosporaceae</taxon>
        <taxon>Acaulospora</taxon>
    </lineage>
</organism>
<feature type="compositionally biased region" description="Acidic residues" evidence="1">
    <location>
        <begin position="23"/>
        <end position="37"/>
    </location>
</feature>
<reference evidence="2" key="1">
    <citation type="submission" date="2021-06" db="EMBL/GenBank/DDBJ databases">
        <authorList>
            <person name="Kallberg Y."/>
            <person name="Tangrot J."/>
            <person name="Rosling A."/>
        </authorList>
    </citation>
    <scope>NUCLEOTIDE SEQUENCE</scope>
    <source>
        <strain evidence="2">CL551</strain>
    </source>
</reference>
<feature type="non-terminal residue" evidence="2">
    <location>
        <position position="1"/>
    </location>
</feature>
<proteinExistence type="predicted"/>
<protein>
    <submittedName>
        <fullName evidence="2">4028_t:CDS:1</fullName>
    </submittedName>
</protein>
<evidence type="ECO:0000256" key="1">
    <source>
        <dbReference type="SAM" id="MobiDB-lite"/>
    </source>
</evidence>
<feature type="non-terminal residue" evidence="2">
    <location>
        <position position="82"/>
    </location>
</feature>
<accession>A0A9N9NZW9</accession>
<feature type="region of interest" description="Disordered" evidence="1">
    <location>
        <begin position="1"/>
        <end position="37"/>
    </location>
</feature>
<evidence type="ECO:0000313" key="2">
    <source>
        <dbReference type="EMBL" id="CAG8776505.1"/>
    </source>
</evidence>
<keyword evidence="3" id="KW-1185">Reference proteome</keyword>
<sequence length="82" mass="9679">RSQSPKRRGSYSDGETNDRVQEGTDEYGPDMYRDEDDRDRLENLNELEREKILSERAEKRQHNKDLEAVHLLFNPDDVGSTR</sequence>
<comment type="caution">
    <text evidence="2">The sequence shown here is derived from an EMBL/GenBank/DDBJ whole genome shotgun (WGS) entry which is preliminary data.</text>
</comment>
<dbReference type="Proteomes" id="UP000789342">
    <property type="component" value="Unassembled WGS sequence"/>
</dbReference>
<gene>
    <name evidence="2" type="ORF">AMORRO_LOCUS16960</name>
</gene>
<dbReference type="EMBL" id="CAJVPV010049652">
    <property type="protein sequence ID" value="CAG8776505.1"/>
    <property type="molecule type" value="Genomic_DNA"/>
</dbReference>
<evidence type="ECO:0000313" key="3">
    <source>
        <dbReference type="Proteomes" id="UP000789342"/>
    </source>
</evidence>
<name>A0A9N9NZW9_9GLOM</name>
<dbReference type="AlphaFoldDB" id="A0A9N9NZW9"/>